<evidence type="ECO:0000313" key="2">
    <source>
        <dbReference type="EMBL" id="MFC4200571.1"/>
    </source>
</evidence>
<dbReference type="Proteomes" id="UP001595848">
    <property type="component" value="Unassembled WGS sequence"/>
</dbReference>
<feature type="transmembrane region" description="Helical" evidence="1">
    <location>
        <begin position="207"/>
        <end position="227"/>
    </location>
</feature>
<keyword evidence="1" id="KW-0472">Membrane</keyword>
<reference evidence="3" key="1">
    <citation type="journal article" date="2019" name="Int. J. Syst. Evol. Microbiol.">
        <title>The Global Catalogue of Microorganisms (GCM) 10K type strain sequencing project: providing services to taxonomists for standard genome sequencing and annotation.</title>
        <authorList>
            <consortium name="The Broad Institute Genomics Platform"/>
            <consortium name="The Broad Institute Genome Sequencing Center for Infectious Disease"/>
            <person name="Wu L."/>
            <person name="Ma J."/>
        </authorList>
    </citation>
    <scope>NUCLEOTIDE SEQUENCE [LARGE SCALE GENOMIC DNA]</scope>
    <source>
        <strain evidence="3">LMG 24813</strain>
    </source>
</reference>
<dbReference type="EMBL" id="JBHSBV010000002">
    <property type="protein sequence ID" value="MFC4200571.1"/>
    <property type="molecule type" value="Genomic_DNA"/>
</dbReference>
<feature type="transmembrane region" description="Helical" evidence="1">
    <location>
        <begin position="107"/>
        <end position="125"/>
    </location>
</feature>
<feature type="transmembrane region" description="Helical" evidence="1">
    <location>
        <begin position="70"/>
        <end position="95"/>
    </location>
</feature>
<gene>
    <name evidence="2" type="ORF">ACFOY1_06375</name>
</gene>
<protein>
    <submittedName>
        <fullName evidence="2">Phosphatase PAP2 family protein</fullName>
    </submittedName>
</protein>
<keyword evidence="1" id="KW-0812">Transmembrane</keyword>
<evidence type="ECO:0000313" key="3">
    <source>
        <dbReference type="Proteomes" id="UP001595848"/>
    </source>
</evidence>
<feature type="transmembrane region" description="Helical" evidence="1">
    <location>
        <begin position="153"/>
        <end position="170"/>
    </location>
</feature>
<keyword evidence="3" id="KW-1185">Reference proteome</keyword>
<comment type="caution">
    <text evidence="2">The sequence shown here is derived from an EMBL/GenBank/DDBJ whole genome shotgun (WGS) entry which is preliminary data.</text>
</comment>
<sequence>MQQEPNSSVAAHGASSEVRAAESRGAYPWREALAWMLLLGLLFIVGYSVTNRWAATRPHAFSLHGAWDDWIPFLPWTIWPYLSLNAIFPVTFFAFDDVRSLRRHAMRIAAVQLACFALFSMFPSVNVRPLQHPGGVSGMLFAQLHAFERPFNMFPSLHAAVLLLVWRAWLPRMHDRSGRARPGVRMLWDGWCLLILLSTLTTWQHDLIDIAAGLGLGLLALAIWPMGPGGQRPAGDMRR</sequence>
<feature type="transmembrane region" description="Helical" evidence="1">
    <location>
        <begin position="32"/>
        <end position="50"/>
    </location>
</feature>
<organism evidence="2 3">
    <name type="scientific">Candidimonas humi</name>
    <dbReference type="NCBI Taxonomy" id="683355"/>
    <lineage>
        <taxon>Bacteria</taxon>
        <taxon>Pseudomonadati</taxon>
        <taxon>Pseudomonadota</taxon>
        <taxon>Betaproteobacteria</taxon>
        <taxon>Burkholderiales</taxon>
        <taxon>Alcaligenaceae</taxon>
        <taxon>Candidimonas</taxon>
    </lineage>
</organism>
<name>A0ABV8NW79_9BURK</name>
<keyword evidence="1" id="KW-1133">Transmembrane helix</keyword>
<feature type="transmembrane region" description="Helical" evidence="1">
    <location>
        <begin position="182"/>
        <end position="201"/>
    </location>
</feature>
<dbReference type="RefSeq" id="WP_217964189.1">
    <property type="nucleotide sequence ID" value="NZ_JAHTBN010000003.1"/>
</dbReference>
<proteinExistence type="predicted"/>
<evidence type="ECO:0000256" key="1">
    <source>
        <dbReference type="SAM" id="Phobius"/>
    </source>
</evidence>
<accession>A0ABV8NW79</accession>